<keyword evidence="1" id="KW-0472">Membrane</keyword>
<dbReference type="Pfam" id="PF05359">
    <property type="entry name" value="DUF748"/>
    <property type="match status" value="1"/>
</dbReference>
<dbReference type="Proteomes" id="UP000711178">
    <property type="component" value="Unassembled WGS sequence"/>
</dbReference>
<evidence type="ECO:0000256" key="1">
    <source>
        <dbReference type="SAM" id="Phobius"/>
    </source>
</evidence>
<keyword evidence="1" id="KW-1133">Transmembrane helix</keyword>
<name>A0ABS7F9V4_9NEIS</name>
<dbReference type="InterPro" id="IPR052894">
    <property type="entry name" value="AsmA-related"/>
</dbReference>
<keyword evidence="3" id="KW-1185">Reference proteome</keyword>
<comment type="caution">
    <text evidence="2">The sequence shown here is derived from an EMBL/GenBank/DDBJ whole genome shotgun (WGS) entry which is preliminary data.</text>
</comment>
<dbReference type="RefSeq" id="WP_047258328.1">
    <property type="nucleotide sequence ID" value="NZ_CP142381.1"/>
</dbReference>
<gene>
    <name evidence="2" type="ORF">KIF53_04170</name>
</gene>
<keyword evidence="1" id="KW-0812">Transmembrane</keyword>
<dbReference type="GeneID" id="89687007"/>
<proteinExistence type="predicted"/>
<evidence type="ECO:0000313" key="2">
    <source>
        <dbReference type="EMBL" id="MBW8286817.1"/>
    </source>
</evidence>
<organism evidence="2 3">
    <name type="scientific">Chromobacterium subtsugae</name>
    <dbReference type="NCBI Taxonomy" id="251747"/>
    <lineage>
        <taxon>Bacteria</taxon>
        <taxon>Pseudomonadati</taxon>
        <taxon>Pseudomonadota</taxon>
        <taxon>Betaproteobacteria</taxon>
        <taxon>Neisseriales</taxon>
        <taxon>Chromobacteriaceae</taxon>
        <taxon>Chromobacterium</taxon>
    </lineage>
</organism>
<reference evidence="2 3" key="1">
    <citation type="submission" date="2021-05" db="EMBL/GenBank/DDBJ databases">
        <title>Draft Whole Genome Sequencing Of Biosensor Chromobacterium violaceum Strain CV026 Reveals A Regulatory RNA In Chromobacterium violaceum Phenotype Regulatory Network.</title>
        <authorList>
            <person name="Hong K.W."/>
            <person name="Chan K.G."/>
            <person name="Chang C.-Y."/>
        </authorList>
    </citation>
    <scope>NUCLEOTIDE SEQUENCE [LARGE SCALE GENOMIC DNA]</scope>
    <source>
        <strain evidence="2 3">ATCC 31532</strain>
    </source>
</reference>
<dbReference type="EMBL" id="JAHDTB010000002">
    <property type="protein sequence ID" value="MBW8286817.1"/>
    <property type="molecule type" value="Genomic_DNA"/>
</dbReference>
<accession>A0ABS7F9V4</accession>
<dbReference type="PANTHER" id="PTHR30441:SF8">
    <property type="entry name" value="DUF748 DOMAIN-CONTAINING PROTEIN"/>
    <property type="match status" value="1"/>
</dbReference>
<dbReference type="InterPro" id="IPR008023">
    <property type="entry name" value="DUF748"/>
</dbReference>
<evidence type="ECO:0000313" key="3">
    <source>
        <dbReference type="Proteomes" id="UP000711178"/>
    </source>
</evidence>
<dbReference type="PANTHER" id="PTHR30441">
    <property type="entry name" value="DUF748 DOMAIN-CONTAINING PROTEIN"/>
    <property type="match status" value="1"/>
</dbReference>
<protein>
    <submittedName>
        <fullName evidence="2">AsmA family protein</fullName>
    </submittedName>
</protein>
<feature type="transmembrane region" description="Helical" evidence="1">
    <location>
        <begin position="22"/>
        <end position="40"/>
    </location>
</feature>
<sequence length="1103" mass="119461">MNTHVQADAAAPSPSPRKPRRWLRWLAVALALLLAFWAFLGLAGPRLLQKAAADWAGKHGRQLSIQQVRITPWSMELALDGVALREGDGRPLFLARRLYLNADLYALLLGRWQASEFTLDSPQLWLERGADGMWNWEKLAADLSGPPKLEDGTAPEKLPRLKIAALNLRSGQIRLSDHNDGQHERFRLMPINLNLADLSTLAENGRYALHAELQGGGRFDWKGSMRLQPLQSSGEASMQDLPLATVWDYVHPYFATAKPQGALSVNARYQFEMNSSRPDLTVSPIRASLKDLKLAAPGGASELSLPELTVEGGALDLSRSLLTIAKVELNHGRVSAGRGADGMVDWLRALPAAPAAAKPVQAAKPSPWLVKVDSLRLNQWHAQWRDDVFVKPMALQADMPRMQARISLSPEHGLQLGDLGLSLAGVKLGSAGAPDWLTLDGAELAPSQIDLKQQQLKPGDLTLRGLQVALQRERNGQLQLQQLLAQRPPKAAKAKADGDAKTPAWKFSYPAIRLEDSRMNWRDLTLAKPLALSMDQLSGQLATRDGQQLALDIAGRMGGGKLAAKLDLNPDKLAARGSVKLDALPIAPLAPYALAGTPLKLSGGALSADLQLDAASASQWKLAGQLKLAKMALQEPGEALPLLGWNSLSLSRLQVQGMPLKASINDVRLDQPRARLILDPQRRLNWQKIFAGAPAAKPAQPAGKSAPLPQVDVHSIHVQNGAVEFADHGMTPDFATRMHHLRGSIQNLSTRAGGRGRITLDGAVDQYGEVKVRGALSPTSPTDSTDIHLDFHNLALNNLNPYSMNFAGWQVKDGRLSLELRYLLEHRQLKGENRIVIDSIQLGEELQGDKSPHLPLRLAVALLEDSNGRIDLDLPVAGSLDDPQFSYGQVVWKALVNIVTKVVTAPFRALGALLGGDGFDDIRFVAGEAHVSPPEREKLDKVAALMAKRPKMQLAISGGYAPDEDSKQLARARVDAAVLAAAGHAPMDDEPLASLDLKDAQIQSAIKTVYGQRIGRLKLLGHTLKPGGPSGAELAKLLRDEMLAAEKVSQADLVKLAELRGANARKVMLRHAPDLAERVTLDAPQKTSANRDGVELAVKITAK</sequence>